<dbReference type="GO" id="GO:1904294">
    <property type="term" value="P:positive regulation of ERAD pathway"/>
    <property type="evidence" value="ECO:0007669"/>
    <property type="project" value="InterPro"/>
</dbReference>
<evidence type="ECO:0000256" key="6">
    <source>
        <dbReference type="ARBA" id="ARBA00022833"/>
    </source>
</evidence>
<feature type="transmembrane region" description="Helical" evidence="11">
    <location>
        <begin position="281"/>
        <end position="303"/>
    </location>
</feature>
<evidence type="ECO:0000256" key="10">
    <source>
        <dbReference type="SAM" id="MobiDB-lite"/>
    </source>
</evidence>
<dbReference type="Pfam" id="PF13920">
    <property type="entry name" value="zf-C3HC4_3"/>
    <property type="match status" value="1"/>
</dbReference>
<feature type="transmembrane region" description="Helical" evidence="11">
    <location>
        <begin position="205"/>
        <end position="222"/>
    </location>
</feature>
<keyword evidence="4 9" id="KW-0863">Zinc-finger</keyword>
<feature type="compositionally biased region" description="Polar residues" evidence="10">
    <location>
        <begin position="22"/>
        <end position="31"/>
    </location>
</feature>
<organism evidence="13 14">
    <name type="scientific">Cyphomyrmex costatus</name>
    <dbReference type="NCBI Taxonomy" id="456900"/>
    <lineage>
        <taxon>Eukaryota</taxon>
        <taxon>Metazoa</taxon>
        <taxon>Ecdysozoa</taxon>
        <taxon>Arthropoda</taxon>
        <taxon>Hexapoda</taxon>
        <taxon>Insecta</taxon>
        <taxon>Pterygota</taxon>
        <taxon>Neoptera</taxon>
        <taxon>Endopterygota</taxon>
        <taxon>Hymenoptera</taxon>
        <taxon>Apocrita</taxon>
        <taxon>Aculeata</taxon>
        <taxon>Formicoidea</taxon>
        <taxon>Formicidae</taxon>
        <taxon>Myrmicinae</taxon>
        <taxon>Cyphomyrmex</taxon>
    </lineage>
</organism>
<evidence type="ECO:0000259" key="12">
    <source>
        <dbReference type="PROSITE" id="PS50089"/>
    </source>
</evidence>
<evidence type="ECO:0000256" key="5">
    <source>
        <dbReference type="ARBA" id="ARBA00022786"/>
    </source>
</evidence>
<keyword evidence="14" id="KW-1185">Reference proteome</keyword>
<dbReference type="EMBL" id="KQ977586">
    <property type="protein sequence ID" value="KYN01702.1"/>
    <property type="molecule type" value="Genomic_DNA"/>
</dbReference>
<dbReference type="OrthoDB" id="7690434at2759"/>
<sequence length="456" mass="51794">MAENRPTEETTSGHCDPRMPVISTSNENRQVQDSPSTRYTLASISPGTAFNFGVRTAERSRIFAGNISSTIRPLIQAAPNLSLTSLLTIHGLRNQVHPAALPNDSYVINLEDSVNDTSSHDESVRNHHHHHHHMASTMPNNFSNNTHETANEVVENLNNDNASENTNGNVQISPEARIMLKQLQRYVPFVTILLAKGLYNHRAGIITFVVLLITFFHANNGLKREIAKQHNRSWSLLMLILCYITACIVFVVYTFNLYTLAPYAEPLTIWELLCYVTVMDFFLKLITIICKVLLTCLPVRLLAFQNRGKYYLMVEATSQLYRCVAPVQPWLYYLLETYQGQEKIVGIFFSIMYTMSKGNDLLSRLKLFRTAAWKLFQNVSLGVSPSKEQLIASGGICAICHEEYTTPVRLHCKHIFCEACVSTWLDRERSCPLCRASITDDPIYRDGHTTHFIQLY</sequence>
<gene>
    <name evidence="13" type="ORF">ALC62_07531</name>
</gene>
<evidence type="ECO:0000256" key="3">
    <source>
        <dbReference type="ARBA" id="ARBA00022723"/>
    </source>
</evidence>
<proteinExistence type="predicted"/>
<protein>
    <submittedName>
        <fullName evidence="13">RING finger and transmembrane domain-containing protein 2</fullName>
    </submittedName>
</protein>
<feature type="region of interest" description="Disordered" evidence="10">
    <location>
        <begin position="116"/>
        <end position="141"/>
    </location>
</feature>
<feature type="region of interest" description="Disordered" evidence="10">
    <location>
        <begin position="1"/>
        <end position="31"/>
    </location>
</feature>
<keyword evidence="7 11" id="KW-1133">Transmembrane helix</keyword>
<dbReference type="GO" id="GO:0061630">
    <property type="term" value="F:ubiquitin protein ligase activity"/>
    <property type="evidence" value="ECO:0007669"/>
    <property type="project" value="InterPro"/>
</dbReference>
<evidence type="ECO:0000313" key="14">
    <source>
        <dbReference type="Proteomes" id="UP000078542"/>
    </source>
</evidence>
<dbReference type="InterPro" id="IPR001841">
    <property type="entry name" value="Znf_RING"/>
</dbReference>
<reference evidence="13 14" key="1">
    <citation type="submission" date="2016-03" db="EMBL/GenBank/DDBJ databases">
        <title>Cyphomyrmex costatus WGS genome.</title>
        <authorList>
            <person name="Nygaard S."/>
            <person name="Hu H."/>
            <person name="Boomsma J."/>
            <person name="Zhang G."/>
        </authorList>
    </citation>
    <scope>NUCLEOTIDE SEQUENCE [LARGE SCALE GENOMIC DNA]</scope>
    <source>
        <strain evidence="13">MS0001</strain>
        <tissue evidence="13">Whole body</tissue>
    </source>
</reference>
<dbReference type="Proteomes" id="UP000078542">
    <property type="component" value="Unassembled WGS sequence"/>
</dbReference>
<dbReference type="InterPro" id="IPR013083">
    <property type="entry name" value="Znf_RING/FYVE/PHD"/>
</dbReference>
<dbReference type="PROSITE" id="PS50089">
    <property type="entry name" value="ZF_RING_2"/>
    <property type="match status" value="1"/>
</dbReference>
<accession>A0A151IHR2</accession>
<evidence type="ECO:0000256" key="1">
    <source>
        <dbReference type="ARBA" id="ARBA00004141"/>
    </source>
</evidence>
<evidence type="ECO:0000256" key="4">
    <source>
        <dbReference type="ARBA" id="ARBA00022771"/>
    </source>
</evidence>
<evidence type="ECO:0000256" key="7">
    <source>
        <dbReference type="ARBA" id="ARBA00022989"/>
    </source>
</evidence>
<comment type="subcellular location">
    <subcellularLocation>
        <location evidence="1">Membrane</location>
        <topology evidence="1">Multi-pass membrane protein</topology>
    </subcellularLocation>
</comment>
<dbReference type="PANTHER" id="PTHR15860">
    <property type="entry name" value="UNCHARACTERIZED RING FINGER-CONTAINING PROTEIN"/>
    <property type="match status" value="1"/>
</dbReference>
<dbReference type="PROSITE" id="PS00518">
    <property type="entry name" value="ZF_RING_1"/>
    <property type="match status" value="1"/>
</dbReference>
<dbReference type="KEGG" id="ccoa:108774916"/>
<keyword evidence="3" id="KW-0479">Metal-binding</keyword>
<evidence type="ECO:0000256" key="11">
    <source>
        <dbReference type="SAM" id="Phobius"/>
    </source>
</evidence>
<keyword evidence="6" id="KW-0862">Zinc</keyword>
<feature type="transmembrane region" description="Helical" evidence="11">
    <location>
        <begin position="234"/>
        <end position="261"/>
    </location>
</feature>
<dbReference type="GO" id="GO:0016020">
    <property type="term" value="C:membrane"/>
    <property type="evidence" value="ECO:0007669"/>
    <property type="project" value="UniProtKB-SubCell"/>
</dbReference>
<evidence type="ECO:0000256" key="8">
    <source>
        <dbReference type="ARBA" id="ARBA00023136"/>
    </source>
</evidence>
<evidence type="ECO:0000256" key="2">
    <source>
        <dbReference type="ARBA" id="ARBA00022692"/>
    </source>
</evidence>
<keyword evidence="8 11" id="KW-0472">Membrane</keyword>
<keyword evidence="2 11" id="KW-0812">Transmembrane</keyword>
<keyword evidence="5" id="KW-0833">Ubl conjugation pathway</keyword>
<dbReference type="SUPFAM" id="SSF57850">
    <property type="entry name" value="RING/U-box"/>
    <property type="match status" value="1"/>
</dbReference>
<feature type="domain" description="RING-type" evidence="12">
    <location>
        <begin position="397"/>
        <end position="435"/>
    </location>
</feature>
<dbReference type="Gene3D" id="3.30.40.10">
    <property type="entry name" value="Zinc/RING finger domain, C3HC4 (zinc finger)"/>
    <property type="match status" value="1"/>
</dbReference>
<evidence type="ECO:0000256" key="9">
    <source>
        <dbReference type="PROSITE-ProRule" id="PRU00175"/>
    </source>
</evidence>
<dbReference type="InterPro" id="IPR017907">
    <property type="entry name" value="Znf_RING_CS"/>
</dbReference>
<dbReference type="AlphaFoldDB" id="A0A151IHR2"/>
<dbReference type="CDD" id="cd16532">
    <property type="entry name" value="RING-HC_RNFT1-like"/>
    <property type="match status" value="1"/>
</dbReference>
<dbReference type="SMART" id="SM00184">
    <property type="entry name" value="RING"/>
    <property type="match status" value="1"/>
</dbReference>
<dbReference type="InterPro" id="IPR044235">
    <property type="entry name" value="RNFT1/2"/>
</dbReference>
<dbReference type="PANTHER" id="PTHR15860:SF0">
    <property type="entry name" value="LP20373P"/>
    <property type="match status" value="1"/>
</dbReference>
<name>A0A151IHR2_9HYME</name>
<dbReference type="GO" id="GO:0008270">
    <property type="term" value="F:zinc ion binding"/>
    <property type="evidence" value="ECO:0007669"/>
    <property type="project" value="UniProtKB-KW"/>
</dbReference>
<evidence type="ECO:0000313" key="13">
    <source>
        <dbReference type="EMBL" id="KYN01702.1"/>
    </source>
</evidence>